<evidence type="ECO:0000313" key="2">
    <source>
        <dbReference type="EMBL" id="JAP22517.1"/>
    </source>
</evidence>
<organism evidence="2">
    <name type="scientific">Solanum chacoense</name>
    <name type="common">Chaco potato</name>
    <dbReference type="NCBI Taxonomy" id="4108"/>
    <lineage>
        <taxon>Eukaryota</taxon>
        <taxon>Viridiplantae</taxon>
        <taxon>Streptophyta</taxon>
        <taxon>Embryophyta</taxon>
        <taxon>Tracheophyta</taxon>
        <taxon>Spermatophyta</taxon>
        <taxon>Magnoliopsida</taxon>
        <taxon>eudicotyledons</taxon>
        <taxon>Gunneridae</taxon>
        <taxon>Pentapetalae</taxon>
        <taxon>asterids</taxon>
        <taxon>lamiids</taxon>
        <taxon>Solanales</taxon>
        <taxon>Solanaceae</taxon>
        <taxon>Solanoideae</taxon>
        <taxon>Solaneae</taxon>
        <taxon>Solanum</taxon>
    </lineage>
</organism>
<proteinExistence type="predicted"/>
<protein>
    <submittedName>
        <fullName evidence="2">Putative ovule protein</fullName>
    </submittedName>
</protein>
<sequence length="83" mass="9836">MLWVVEFKEIWRKRIEFRRIGARKRRRNKSAESGYQSASRICSSNLENPSSRRGAVTDRSASKIIFTTKNLNTRPRRRPVSRQ</sequence>
<name>A0A0V0HQ14_SOLCH</name>
<reference evidence="2" key="1">
    <citation type="submission" date="2015-12" db="EMBL/GenBank/DDBJ databases">
        <title>Gene expression during late stages of embryo sac development: a critical building block for successful pollen-pistil interactions.</title>
        <authorList>
            <person name="Liu Y."/>
            <person name="Joly V."/>
            <person name="Sabar M."/>
            <person name="Matton D.P."/>
        </authorList>
    </citation>
    <scope>NUCLEOTIDE SEQUENCE</scope>
</reference>
<accession>A0A0V0HQ14</accession>
<feature type="region of interest" description="Disordered" evidence="1">
    <location>
        <begin position="23"/>
        <end position="62"/>
    </location>
</feature>
<feature type="compositionally biased region" description="Polar residues" evidence="1">
    <location>
        <begin position="31"/>
        <end position="51"/>
    </location>
</feature>
<evidence type="ECO:0000256" key="1">
    <source>
        <dbReference type="SAM" id="MobiDB-lite"/>
    </source>
</evidence>
<dbReference type="AlphaFoldDB" id="A0A0V0HQ14"/>
<dbReference type="EMBL" id="GEDG01016484">
    <property type="protein sequence ID" value="JAP22517.1"/>
    <property type="molecule type" value="Transcribed_RNA"/>
</dbReference>